<evidence type="ECO:0000313" key="2">
    <source>
        <dbReference type="EMBL" id="VDN07661.1"/>
    </source>
</evidence>
<feature type="compositionally biased region" description="Basic and acidic residues" evidence="1">
    <location>
        <begin position="34"/>
        <end position="67"/>
    </location>
</feature>
<dbReference type="OMA" id="FIQVTAK"/>
<reference evidence="2 3" key="2">
    <citation type="submission" date="2018-11" db="EMBL/GenBank/DDBJ databases">
        <authorList>
            <consortium name="Pathogen Informatics"/>
        </authorList>
    </citation>
    <scope>NUCLEOTIDE SEQUENCE [LARGE SCALE GENOMIC DNA]</scope>
</reference>
<name>A0A0N5DA21_THECL</name>
<feature type="region of interest" description="Disordered" evidence="1">
    <location>
        <begin position="371"/>
        <end position="390"/>
    </location>
</feature>
<dbReference type="EMBL" id="UYYF01004938">
    <property type="protein sequence ID" value="VDN07661.1"/>
    <property type="molecule type" value="Genomic_DNA"/>
</dbReference>
<dbReference type="STRING" id="103827.A0A0N5DA21"/>
<feature type="region of interest" description="Disordered" evidence="1">
    <location>
        <begin position="123"/>
        <end position="352"/>
    </location>
</feature>
<reference evidence="4" key="1">
    <citation type="submission" date="2017-02" db="UniProtKB">
        <authorList>
            <consortium name="WormBaseParasite"/>
        </authorList>
    </citation>
    <scope>IDENTIFICATION</scope>
</reference>
<dbReference type="WBParaSite" id="TCLT_0001000201-mRNA-1">
    <property type="protein sequence ID" value="TCLT_0001000201-mRNA-1"/>
    <property type="gene ID" value="TCLT_0001000201"/>
</dbReference>
<feature type="compositionally biased region" description="Polar residues" evidence="1">
    <location>
        <begin position="298"/>
        <end position="317"/>
    </location>
</feature>
<evidence type="ECO:0000313" key="3">
    <source>
        <dbReference type="Proteomes" id="UP000276776"/>
    </source>
</evidence>
<accession>A0A0N5DA21</accession>
<sequence length="603" mass="65625">MHSAYLNAAHIDEDQSIVMGSGSKSNSTGRKKGDKKERPSDKMAVKRTEPANSNEVEHLAKTDDTDKQTPSVVASKHAITPEPKYGSVKVAQPTERKIVRTASPVVKVQQSAGGAKAFAYRTTKTTRAQEEGIEEDEQYLSAEEGRNVDFSDNSTAKVRQYRAHEQSRPSGSKDLVRDGASYRFDNGNDKVPPVTSEETGFIQVTAKSKRRGGGNGVVSTGAGVGFAHHQQGVNVTGIDRRSTYTTSTAERGGKNHGRRENGDRMRRSSVQFPSEKQKNLPLSRGIRSPSPVDHKSSNMDGKNQGGQWLVQQTQVKATATLGGGRKGKYGGASHQASRTTSPDRRTSQLQNPKYSTAAIATASGSIIVAASSPEAASDSERKRDSVNGKSSWADIAKKRLGNENVESRPKDTFAHHSLNVRVTSADGHSLVCGHTEKAQEMEQNEKQQVVSNADSFAEVVSCSVEAEAQREAEAVVEAESGVEVEAKVDAGNSSGAIFKVSGIVLKLDSGKQVVLPENDLTNKSSSIVNCNERPEIAVMQKFWKYFVDTSTGAPLNYREYKRRKEERKQEEESESQLRSSTDQQKGVQKAKEGNKRKDTKNKQ</sequence>
<feature type="compositionally biased region" description="Basic and acidic residues" evidence="1">
    <location>
        <begin position="589"/>
        <end position="603"/>
    </location>
</feature>
<gene>
    <name evidence="2" type="ORF">TCLT_LOCUS9991</name>
</gene>
<feature type="region of interest" description="Disordered" evidence="1">
    <location>
        <begin position="557"/>
        <end position="603"/>
    </location>
</feature>
<evidence type="ECO:0000256" key="1">
    <source>
        <dbReference type="SAM" id="MobiDB-lite"/>
    </source>
</evidence>
<feature type="compositionally biased region" description="Polar residues" evidence="1">
    <location>
        <begin position="577"/>
        <end position="586"/>
    </location>
</feature>
<keyword evidence="3" id="KW-1185">Reference proteome</keyword>
<dbReference type="Proteomes" id="UP000276776">
    <property type="component" value="Unassembled WGS sequence"/>
</dbReference>
<dbReference type="OrthoDB" id="5832779at2759"/>
<feature type="compositionally biased region" description="Basic and acidic residues" evidence="1">
    <location>
        <begin position="558"/>
        <end position="570"/>
    </location>
</feature>
<organism evidence="4">
    <name type="scientific">Thelazia callipaeda</name>
    <name type="common">Oriental eyeworm</name>
    <name type="synonym">Parasitic nematode</name>
    <dbReference type="NCBI Taxonomy" id="103827"/>
    <lineage>
        <taxon>Eukaryota</taxon>
        <taxon>Metazoa</taxon>
        <taxon>Ecdysozoa</taxon>
        <taxon>Nematoda</taxon>
        <taxon>Chromadorea</taxon>
        <taxon>Rhabditida</taxon>
        <taxon>Spirurina</taxon>
        <taxon>Spiruromorpha</taxon>
        <taxon>Thelazioidea</taxon>
        <taxon>Thelaziidae</taxon>
        <taxon>Thelazia</taxon>
    </lineage>
</organism>
<proteinExistence type="predicted"/>
<evidence type="ECO:0000313" key="4">
    <source>
        <dbReference type="WBParaSite" id="TCLT_0001000201-mRNA-1"/>
    </source>
</evidence>
<protein>
    <submittedName>
        <fullName evidence="4">RING-type domain-containing protein</fullName>
    </submittedName>
</protein>
<feature type="region of interest" description="Disordered" evidence="1">
    <location>
        <begin position="1"/>
        <end position="91"/>
    </location>
</feature>
<dbReference type="AlphaFoldDB" id="A0A0N5DA21"/>